<dbReference type="Gene3D" id="1.10.260.40">
    <property type="entry name" value="lambda repressor-like DNA-binding domains"/>
    <property type="match status" value="1"/>
</dbReference>
<organism evidence="5 6">
    <name type="scientific">Actinotalea fermentans</name>
    <dbReference type="NCBI Taxonomy" id="43671"/>
    <lineage>
        <taxon>Bacteria</taxon>
        <taxon>Bacillati</taxon>
        <taxon>Actinomycetota</taxon>
        <taxon>Actinomycetes</taxon>
        <taxon>Micrococcales</taxon>
        <taxon>Cellulomonadaceae</taxon>
        <taxon>Actinotalea</taxon>
    </lineage>
</organism>
<dbReference type="Gene3D" id="3.40.50.2300">
    <property type="match status" value="2"/>
</dbReference>
<reference evidence="5 6" key="1">
    <citation type="submission" date="2019-07" db="EMBL/GenBank/DDBJ databases">
        <title>Whole genome shotgun sequence of Actinotalea fermentans NBRC 105374.</title>
        <authorList>
            <person name="Hosoyama A."/>
            <person name="Uohara A."/>
            <person name="Ohji S."/>
            <person name="Ichikawa N."/>
        </authorList>
    </citation>
    <scope>NUCLEOTIDE SEQUENCE [LARGE SCALE GENOMIC DNA]</scope>
    <source>
        <strain evidence="5 6">NBRC 105374</strain>
    </source>
</reference>
<evidence type="ECO:0000313" key="6">
    <source>
        <dbReference type="Proteomes" id="UP000321484"/>
    </source>
</evidence>
<gene>
    <name evidence="5" type="ORF">AFE02nite_21970</name>
</gene>
<keyword evidence="6" id="KW-1185">Reference proteome</keyword>
<dbReference type="SUPFAM" id="SSF47413">
    <property type="entry name" value="lambda repressor-like DNA-binding domains"/>
    <property type="match status" value="1"/>
</dbReference>
<dbReference type="Pfam" id="PF13377">
    <property type="entry name" value="Peripla_BP_3"/>
    <property type="match status" value="1"/>
</dbReference>
<accession>A0A511YZ39</accession>
<comment type="caution">
    <text evidence="5">The sequence shown here is derived from an EMBL/GenBank/DDBJ whole genome shotgun (WGS) entry which is preliminary data.</text>
</comment>
<evidence type="ECO:0000256" key="3">
    <source>
        <dbReference type="ARBA" id="ARBA00023163"/>
    </source>
</evidence>
<evidence type="ECO:0000256" key="2">
    <source>
        <dbReference type="ARBA" id="ARBA00023125"/>
    </source>
</evidence>
<dbReference type="AlphaFoldDB" id="A0A511YZ39"/>
<dbReference type="InterPro" id="IPR028082">
    <property type="entry name" value="Peripla_BP_I"/>
</dbReference>
<dbReference type="RefSeq" id="WP_261765584.1">
    <property type="nucleotide sequence ID" value="NZ_BJYK01000007.1"/>
</dbReference>
<evidence type="ECO:0000313" key="5">
    <source>
        <dbReference type="EMBL" id="GEN80463.1"/>
    </source>
</evidence>
<dbReference type="PANTHER" id="PTHR30146:SF155">
    <property type="entry name" value="ALANINE RACEMASE"/>
    <property type="match status" value="1"/>
</dbReference>
<keyword evidence="2" id="KW-0238">DNA-binding</keyword>
<dbReference type="EMBL" id="BJYK01000007">
    <property type="protein sequence ID" value="GEN80463.1"/>
    <property type="molecule type" value="Genomic_DNA"/>
</dbReference>
<feature type="domain" description="HTH lacI-type" evidence="4">
    <location>
        <begin position="12"/>
        <end position="66"/>
    </location>
</feature>
<protein>
    <submittedName>
        <fullName evidence="5">LacI family transcriptional regulator</fullName>
    </submittedName>
</protein>
<dbReference type="GO" id="GO:0000976">
    <property type="term" value="F:transcription cis-regulatory region binding"/>
    <property type="evidence" value="ECO:0007669"/>
    <property type="project" value="TreeGrafter"/>
</dbReference>
<name>A0A511YZ39_9CELL</name>
<dbReference type="PROSITE" id="PS50932">
    <property type="entry name" value="HTH_LACI_2"/>
    <property type="match status" value="1"/>
</dbReference>
<dbReference type="GO" id="GO:0003700">
    <property type="term" value="F:DNA-binding transcription factor activity"/>
    <property type="evidence" value="ECO:0007669"/>
    <property type="project" value="TreeGrafter"/>
</dbReference>
<sequence length="347" mass="35883">MMTLSGVRTHRPTITDVARAAGVSTAVVSYALNGRPGVSAATRERVLRVAEEFGWRPDVAARSVRGGPRTVALVVMDRPGTLARDAGFLDLVEAARGVLAGQGYSLVVQLVDAGEDVAQTYRQWWAERRFDLVVLPDLLADGPRVAATARVRAPAVLLGPCPGPDAPPAVWFDEDQVAVAALSGVAGSGHREVAAVAGPLHLRAPRARADALSRAADALGVRLACRETDATPEGAAAATHALLQGERPPSAVVYDGAAAALAGLEVARRLGVRVPWDLSVVALGDSALCRLASPPVTVVPLSLAQLGAAVGRAVLDVLEGSPEHRYVVPVSGLVLRGSTCPHVARAS</sequence>
<dbReference type="SUPFAM" id="SSF53822">
    <property type="entry name" value="Periplasmic binding protein-like I"/>
    <property type="match status" value="1"/>
</dbReference>
<keyword evidence="1" id="KW-0805">Transcription regulation</keyword>
<dbReference type="InterPro" id="IPR000843">
    <property type="entry name" value="HTH_LacI"/>
</dbReference>
<dbReference type="Pfam" id="PF00356">
    <property type="entry name" value="LacI"/>
    <property type="match status" value="1"/>
</dbReference>
<keyword evidence="3" id="KW-0804">Transcription</keyword>
<dbReference type="Proteomes" id="UP000321484">
    <property type="component" value="Unassembled WGS sequence"/>
</dbReference>
<dbReference type="PANTHER" id="PTHR30146">
    <property type="entry name" value="LACI-RELATED TRANSCRIPTIONAL REPRESSOR"/>
    <property type="match status" value="1"/>
</dbReference>
<dbReference type="CDD" id="cd01392">
    <property type="entry name" value="HTH_LacI"/>
    <property type="match status" value="1"/>
</dbReference>
<proteinExistence type="predicted"/>
<dbReference type="InterPro" id="IPR010982">
    <property type="entry name" value="Lambda_DNA-bd_dom_sf"/>
</dbReference>
<evidence type="ECO:0000259" key="4">
    <source>
        <dbReference type="PROSITE" id="PS50932"/>
    </source>
</evidence>
<dbReference type="SMART" id="SM00354">
    <property type="entry name" value="HTH_LACI"/>
    <property type="match status" value="1"/>
</dbReference>
<dbReference type="InterPro" id="IPR046335">
    <property type="entry name" value="LacI/GalR-like_sensor"/>
</dbReference>
<evidence type="ECO:0000256" key="1">
    <source>
        <dbReference type="ARBA" id="ARBA00023015"/>
    </source>
</evidence>